<evidence type="ECO:0000256" key="1">
    <source>
        <dbReference type="SAM" id="Phobius"/>
    </source>
</evidence>
<comment type="caution">
    <text evidence="2">The sequence shown here is derived from an EMBL/GenBank/DDBJ whole genome shotgun (WGS) entry which is preliminary data.</text>
</comment>
<feature type="transmembrane region" description="Helical" evidence="1">
    <location>
        <begin position="47"/>
        <end position="67"/>
    </location>
</feature>
<reference evidence="2" key="1">
    <citation type="submission" date="2022-06" db="EMBL/GenBank/DDBJ databases">
        <title>Helicobacter colisuis sp. nov.</title>
        <authorList>
            <person name="Papic B."/>
            <person name="Gruntar I."/>
        </authorList>
    </citation>
    <scope>NUCLEOTIDE SEQUENCE</scope>
    <source>
        <strain evidence="2">11154-15</strain>
    </source>
</reference>
<protein>
    <submittedName>
        <fullName evidence="2">Uncharacterized protein</fullName>
    </submittedName>
</protein>
<name>A0ABT0TUI7_9HELI</name>
<dbReference type="RefSeq" id="WP_250604336.1">
    <property type="nucleotide sequence ID" value="NZ_JAMOKX010000004.1"/>
</dbReference>
<proteinExistence type="predicted"/>
<evidence type="ECO:0000313" key="3">
    <source>
        <dbReference type="Proteomes" id="UP001057522"/>
    </source>
</evidence>
<keyword evidence="1" id="KW-1133">Transmembrane helix</keyword>
<gene>
    <name evidence="2" type="ORF">NCR95_05345</name>
</gene>
<sequence length="145" mass="16944">MKILFWILFCLSINLAQDKAESTKILGESNKTFPFEMAKSPLESINVFQYSGVILILVGLLVLLWYVRKRVYYKDNNNFLDFFKKNPKDFPITILSSTPLSLNAKLIVFELYKMRYIVILNQNGATLVDKYPIEDFGELFKQEKQ</sequence>
<keyword evidence="1" id="KW-0812">Transmembrane</keyword>
<dbReference type="EMBL" id="JAMOKX010000004">
    <property type="protein sequence ID" value="MCL9819592.1"/>
    <property type="molecule type" value="Genomic_DNA"/>
</dbReference>
<organism evidence="2 3">
    <name type="scientific">Helicobacter colisuis</name>
    <dbReference type="NCBI Taxonomy" id="2949739"/>
    <lineage>
        <taxon>Bacteria</taxon>
        <taxon>Pseudomonadati</taxon>
        <taxon>Campylobacterota</taxon>
        <taxon>Epsilonproteobacteria</taxon>
        <taxon>Campylobacterales</taxon>
        <taxon>Helicobacteraceae</taxon>
        <taxon>Helicobacter</taxon>
    </lineage>
</organism>
<accession>A0ABT0TUI7</accession>
<dbReference type="Proteomes" id="UP001057522">
    <property type="component" value="Unassembled WGS sequence"/>
</dbReference>
<keyword evidence="1" id="KW-0472">Membrane</keyword>
<evidence type="ECO:0000313" key="2">
    <source>
        <dbReference type="EMBL" id="MCL9819592.1"/>
    </source>
</evidence>
<keyword evidence="3" id="KW-1185">Reference proteome</keyword>